<evidence type="ECO:0000256" key="9">
    <source>
        <dbReference type="ARBA" id="ARBA00022755"/>
    </source>
</evidence>
<keyword evidence="6" id="KW-0963">Cytoplasm</keyword>
<keyword evidence="8" id="KW-0547">Nucleotide-binding</keyword>
<dbReference type="UniPathway" id="UPA00074">
    <property type="reaction ID" value="UER00129"/>
</dbReference>
<keyword evidence="7 17" id="KW-0436">Ligase</keyword>
<feature type="domain" description="PurM-like N-terminal" evidence="15">
    <location>
        <begin position="59"/>
        <end position="164"/>
    </location>
</feature>
<dbReference type="PANTHER" id="PTHR10520">
    <property type="entry name" value="TRIFUNCTIONAL PURINE BIOSYNTHETIC PROTEIN ADENOSINE-3-RELATED"/>
    <property type="match status" value="1"/>
</dbReference>
<dbReference type="NCBIfam" id="TIGR00878">
    <property type="entry name" value="purM"/>
    <property type="match status" value="1"/>
</dbReference>
<dbReference type="FunFam" id="3.30.1330.10:FF:000001">
    <property type="entry name" value="Phosphoribosylformylglycinamidine cyclo-ligase"/>
    <property type="match status" value="1"/>
</dbReference>
<evidence type="ECO:0000256" key="2">
    <source>
        <dbReference type="ARBA" id="ARBA00004686"/>
    </source>
</evidence>
<dbReference type="EC" id="6.3.3.1" evidence="4"/>
<gene>
    <name evidence="17" type="ORF">MNBD_NITROSPINAE01-766</name>
</gene>
<evidence type="ECO:0000256" key="1">
    <source>
        <dbReference type="ARBA" id="ARBA00004496"/>
    </source>
</evidence>
<evidence type="ECO:0000256" key="10">
    <source>
        <dbReference type="ARBA" id="ARBA00022840"/>
    </source>
</evidence>
<comment type="pathway">
    <text evidence="2">Purine metabolism; IMP biosynthesis via de novo pathway; 5-amino-1-(5-phospho-D-ribosyl)imidazole from N(2)-formyl-N(1)-(5-phospho-D-ribosyl)glycinamide: step 2/2.</text>
</comment>
<dbReference type="Pfam" id="PF02769">
    <property type="entry name" value="AIRS_C"/>
    <property type="match status" value="1"/>
</dbReference>
<dbReference type="HAMAP" id="MF_00741">
    <property type="entry name" value="AIRS"/>
    <property type="match status" value="1"/>
</dbReference>
<sequence>MDEPITYTSSGVNIDAGMESLKRIGAKAKETHGKNVLTGLGGFGSLYDISTIKNFKEPVLVQSVDGVGTKLMVANMLNRYDTVGIDIVNHCVNDILCQGARALTFLDYIAVESLKPEQIEALVTGMAVACKQSGVSLVGGETAELPGTYAKGEYDLVGMITGVVEKSQIITGQNIEEGNTILGLASSGLHTNGYTLARKVIFDKMGMSATTIPEGFSRTIGEVLLAPHKDYSESLLPLIDRRLIKGLAHITGGGFLDNIPRVLPSHVNAVIQKNSWEIPPVFRLIQEGGTVPEADMFRTFNMGIGMAVIVDAKDTNAIKGDLEKAGETVHEIGEIKAGEGKTVFYPA</sequence>
<evidence type="ECO:0000256" key="13">
    <source>
        <dbReference type="ARBA" id="ARBA00033093"/>
    </source>
</evidence>
<dbReference type="GO" id="GO:0004641">
    <property type="term" value="F:phosphoribosylformylglycinamidine cyclo-ligase activity"/>
    <property type="evidence" value="ECO:0007669"/>
    <property type="project" value="UniProtKB-EC"/>
</dbReference>
<evidence type="ECO:0000256" key="6">
    <source>
        <dbReference type="ARBA" id="ARBA00022490"/>
    </source>
</evidence>
<feature type="domain" description="PurM-like C-terminal" evidence="16">
    <location>
        <begin position="176"/>
        <end position="344"/>
    </location>
</feature>
<dbReference type="SUPFAM" id="SSF56042">
    <property type="entry name" value="PurM C-terminal domain-like"/>
    <property type="match status" value="1"/>
</dbReference>
<dbReference type="FunFam" id="3.90.650.10:FF:000011">
    <property type="entry name" value="Phosphoribosylformylglycinamidine cyclo-ligase"/>
    <property type="match status" value="1"/>
</dbReference>
<dbReference type="GO" id="GO:0005829">
    <property type="term" value="C:cytosol"/>
    <property type="evidence" value="ECO:0007669"/>
    <property type="project" value="TreeGrafter"/>
</dbReference>
<dbReference type="CDD" id="cd02196">
    <property type="entry name" value="PurM"/>
    <property type="match status" value="1"/>
</dbReference>
<dbReference type="InterPro" id="IPR004733">
    <property type="entry name" value="PurM_cligase"/>
</dbReference>
<dbReference type="GO" id="GO:0005524">
    <property type="term" value="F:ATP binding"/>
    <property type="evidence" value="ECO:0007669"/>
    <property type="project" value="UniProtKB-KW"/>
</dbReference>
<dbReference type="InterPro" id="IPR036921">
    <property type="entry name" value="PurM-like_N_sf"/>
</dbReference>
<dbReference type="InterPro" id="IPR016188">
    <property type="entry name" value="PurM-like_N"/>
</dbReference>
<dbReference type="AlphaFoldDB" id="A0A3B1CJP8"/>
<evidence type="ECO:0000256" key="14">
    <source>
        <dbReference type="ARBA" id="ARBA00049057"/>
    </source>
</evidence>
<dbReference type="Pfam" id="PF00586">
    <property type="entry name" value="AIRS"/>
    <property type="match status" value="1"/>
</dbReference>
<dbReference type="GO" id="GO:0004637">
    <property type="term" value="F:phosphoribosylamine-glycine ligase activity"/>
    <property type="evidence" value="ECO:0007669"/>
    <property type="project" value="TreeGrafter"/>
</dbReference>
<evidence type="ECO:0000256" key="8">
    <source>
        <dbReference type="ARBA" id="ARBA00022741"/>
    </source>
</evidence>
<evidence type="ECO:0000259" key="16">
    <source>
        <dbReference type="Pfam" id="PF02769"/>
    </source>
</evidence>
<organism evidence="17">
    <name type="scientific">hydrothermal vent metagenome</name>
    <dbReference type="NCBI Taxonomy" id="652676"/>
    <lineage>
        <taxon>unclassified sequences</taxon>
        <taxon>metagenomes</taxon>
        <taxon>ecological metagenomes</taxon>
    </lineage>
</organism>
<dbReference type="InterPro" id="IPR010918">
    <property type="entry name" value="PurM-like_C_dom"/>
</dbReference>
<evidence type="ECO:0000256" key="4">
    <source>
        <dbReference type="ARBA" id="ARBA00013047"/>
    </source>
</evidence>
<dbReference type="EMBL" id="UOGC01000144">
    <property type="protein sequence ID" value="VAX22880.1"/>
    <property type="molecule type" value="Genomic_DNA"/>
</dbReference>
<reference evidence="17" key="1">
    <citation type="submission" date="2018-06" db="EMBL/GenBank/DDBJ databases">
        <authorList>
            <person name="Zhirakovskaya E."/>
        </authorList>
    </citation>
    <scope>NUCLEOTIDE SEQUENCE</scope>
</reference>
<dbReference type="SUPFAM" id="SSF55326">
    <property type="entry name" value="PurM N-terminal domain-like"/>
    <property type="match status" value="1"/>
</dbReference>
<comment type="subcellular location">
    <subcellularLocation>
        <location evidence="1">Cytoplasm</location>
    </subcellularLocation>
</comment>
<dbReference type="Gene3D" id="3.30.1330.10">
    <property type="entry name" value="PurM-like, N-terminal domain"/>
    <property type="match status" value="1"/>
</dbReference>
<accession>A0A3B1CJP8</accession>
<name>A0A3B1CJP8_9ZZZZ</name>
<dbReference type="PANTHER" id="PTHR10520:SF12">
    <property type="entry name" value="TRIFUNCTIONAL PURINE BIOSYNTHETIC PROTEIN ADENOSINE-3"/>
    <property type="match status" value="1"/>
</dbReference>
<evidence type="ECO:0000256" key="11">
    <source>
        <dbReference type="ARBA" id="ARBA00031908"/>
    </source>
</evidence>
<dbReference type="Gene3D" id="3.90.650.10">
    <property type="entry name" value="PurM-like C-terminal domain"/>
    <property type="match status" value="1"/>
</dbReference>
<evidence type="ECO:0000256" key="3">
    <source>
        <dbReference type="ARBA" id="ARBA00010280"/>
    </source>
</evidence>
<evidence type="ECO:0000256" key="7">
    <source>
        <dbReference type="ARBA" id="ARBA00022598"/>
    </source>
</evidence>
<evidence type="ECO:0000256" key="5">
    <source>
        <dbReference type="ARBA" id="ARBA00020367"/>
    </source>
</evidence>
<protein>
    <recommendedName>
        <fullName evidence="5">Phosphoribosylformylglycinamidine cyclo-ligase</fullName>
        <ecNumber evidence="4">6.3.3.1</ecNumber>
    </recommendedName>
    <alternativeName>
        <fullName evidence="12">AIR synthase</fullName>
    </alternativeName>
    <alternativeName>
        <fullName evidence="13">AIRS</fullName>
    </alternativeName>
    <alternativeName>
        <fullName evidence="11">Phosphoribosyl-aminoimidazole synthetase</fullName>
    </alternativeName>
</protein>
<evidence type="ECO:0000256" key="12">
    <source>
        <dbReference type="ARBA" id="ARBA00032931"/>
    </source>
</evidence>
<keyword evidence="9" id="KW-0658">Purine biosynthesis</keyword>
<dbReference type="GO" id="GO:0046084">
    <property type="term" value="P:adenine biosynthetic process"/>
    <property type="evidence" value="ECO:0007669"/>
    <property type="project" value="TreeGrafter"/>
</dbReference>
<comment type="catalytic activity">
    <reaction evidence="14">
        <text>2-formamido-N(1)-(5-O-phospho-beta-D-ribosyl)acetamidine + ATP = 5-amino-1-(5-phospho-beta-D-ribosyl)imidazole + ADP + phosphate + H(+)</text>
        <dbReference type="Rhea" id="RHEA:23032"/>
        <dbReference type="ChEBI" id="CHEBI:15378"/>
        <dbReference type="ChEBI" id="CHEBI:30616"/>
        <dbReference type="ChEBI" id="CHEBI:43474"/>
        <dbReference type="ChEBI" id="CHEBI:137981"/>
        <dbReference type="ChEBI" id="CHEBI:147287"/>
        <dbReference type="ChEBI" id="CHEBI:456216"/>
        <dbReference type="EC" id="6.3.3.1"/>
    </reaction>
</comment>
<dbReference type="GO" id="GO:0006189">
    <property type="term" value="P:'de novo' IMP biosynthetic process"/>
    <property type="evidence" value="ECO:0007669"/>
    <property type="project" value="UniProtKB-UniPathway"/>
</dbReference>
<keyword evidence="10" id="KW-0067">ATP-binding</keyword>
<comment type="similarity">
    <text evidence="3">Belongs to the AIR synthase family.</text>
</comment>
<dbReference type="InterPro" id="IPR036676">
    <property type="entry name" value="PurM-like_C_sf"/>
</dbReference>
<evidence type="ECO:0000313" key="17">
    <source>
        <dbReference type="EMBL" id="VAX22880.1"/>
    </source>
</evidence>
<evidence type="ECO:0000259" key="15">
    <source>
        <dbReference type="Pfam" id="PF00586"/>
    </source>
</evidence>
<proteinExistence type="inferred from homology"/>